<comment type="subcellular location">
    <subcellularLocation>
        <location evidence="1">Cytoplasm</location>
    </subcellularLocation>
</comment>
<dbReference type="GO" id="GO:0032259">
    <property type="term" value="P:methylation"/>
    <property type="evidence" value="ECO:0007669"/>
    <property type="project" value="UniProtKB-KW"/>
</dbReference>
<evidence type="ECO:0000256" key="9">
    <source>
        <dbReference type="ARBA" id="ARBA00030757"/>
    </source>
</evidence>
<dbReference type="RefSeq" id="WP_146806692.1">
    <property type="nucleotide sequence ID" value="NZ_BJUA01000010.1"/>
</dbReference>
<dbReference type="GO" id="GO:0004719">
    <property type="term" value="F:protein-L-isoaspartate (D-aspartate) O-methyltransferase activity"/>
    <property type="evidence" value="ECO:0007669"/>
    <property type="project" value="UniProtKB-EC"/>
</dbReference>
<dbReference type="SUPFAM" id="SSF53335">
    <property type="entry name" value="S-adenosyl-L-methionine-dependent methyltransferases"/>
    <property type="match status" value="1"/>
</dbReference>
<evidence type="ECO:0000256" key="4">
    <source>
        <dbReference type="ARBA" id="ARBA00013346"/>
    </source>
</evidence>
<protein>
    <recommendedName>
        <fullName evidence="4">Protein-L-isoaspartate O-methyltransferase</fullName>
        <ecNumber evidence="3">2.1.1.77</ecNumber>
    </recommendedName>
    <alternativeName>
        <fullName evidence="11">L-isoaspartyl protein carboxyl methyltransferase</fullName>
    </alternativeName>
    <alternativeName>
        <fullName evidence="9">Protein L-isoaspartyl methyltransferase</fullName>
    </alternativeName>
    <alternativeName>
        <fullName evidence="10">Protein-beta-aspartate methyltransferase</fullName>
    </alternativeName>
</protein>
<dbReference type="EMBL" id="BJUA01000010">
    <property type="protein sequence ID" value="GEK18457.1"/>
    <property type="molecule type" value="Genomic_DNA"/>
</dbReference>
<gene>
    <name evidence="12" type="ORF">CPE01_21900</name>
</gene>
<dbReference type="GO" id="GO:0005737">
    <property type="term" value="C:cytoplasm"/>
    <property type="evidence" value="ECO:0007669"/>
    <property type="project" value="UniProtKB-SubCell"/>
</dbReference>
<keyword evidence="13" id="KW-1185">Reference proteome</keyword>
<evidence type="ECO:0000256" key="2">
    <source>
        <dbReference type="ARBA" id="ARBA00005369"/>
    </source>
</evidence>
<dbReference type="AlphaFoldDB" id="A0A510UUV0"/>
<dbReference type="CDD" id="cd02440">
    <property type="entry name" value="AdoMet_MTases"/>
    <property type="match status" value="1"/>
</dbReference>
<evidence type="ECO:0000256" key="6">
    <source>
        <dbReference type="ARBA" id="ARBA00022603"/>
    </source>
</evidence>
<comment type="caution">
    <text evidence="12">The sequence shown here is derived from an EMBL/GenBank/DDBJ whole genome shotgun (WGS) entry which is preliminary data.</text>
</comment>
<dbReference type="InterPro" id="IPR029063">
    <property type="entry name" value="SAM-dependent_MTases_sf"/>
</dbReference>
<keyword evidence="8" id="KW-0949">S-adenosyl-L-methionine</keyword>
<evidence type="ECO:0000256" key="7">
    <source>
        <dbReference type="ARBA" id="ARBA00022679"/>
    </source>
</evidence>
<dbReference type="EC" id="2.1.1.77" evidence="3"/>
<accession>A0A510UUV0</accession>
<evidence type="ECO:0000256" key="11">
    <source>
        <dbReference type="ARBA" id="ARBA00031350"/>
    </source>
</evidence>
<evidence type="ECO:0000256" key="8">
    <source>
        <dbReference type="ARBA" id="ARBA00022691"/>
    </source>
</evidence>
<dbReference type="Gene3D" id="3.40.50.150">
    <property type="entry name" value="Vaccinia Virus protein VP39"/>
    <property type="match status" value="1"/>
</dbReference>
<proteinExistence type="inferred from homology"/>
<dbReference type="OrthoDB" id="4035289at2"/>
<keyword evidence="7" id="KW-0808">Transferase</keyword>
<evidence type="ECO:0000256" key="1">
    <source>
        <dbReference type="ARBA" id="ARBA00004496"/>
    </source>
</evidence>
<evidence type="ECO:0000256" key="5">
    <source>
        <dbReference type="ARBA" id="ARBA00022490"/>
    </source>
</evidence>
<evidence type="ECO:0000256" key="10">
    <source>
        <dbReference type="ARBA" id="ARBA00031323"/>
    </source>
</evidence>
<dbReference type="PANTHER" id="PTHR11579:SF0">
    <property type="entry name" value="PROTEIN-L-ISOASPARTATE(D-ASPARTATE) O-METHYLTRANSFERASE"/>
    <property type="match status" value="1"/>
</dbReference>
<dbReference type="InterPro" id="IPR000682">
    <property type="entry name" value="PCMT"/>
</dbReference>
<dbReference type="Proteomes" id="UP000321386">
    <property type="component" value="Unassembled WGS sequence"/>
</dbReference>
<comment type="similarity">
    <text evidence="2">Belongs to the methyltransferase superfamily. L-isoaspartyl/D-aspartyl protein methyltransferase family.</text>
</comment>
<reference evidence="12 13" key="1">
    <citation type="submission" date="2019-07" db="EMBL/GenBank/DDBJ databases">
        <title>Whole genome shotgun sequence of Cellulomonas persica NBRC 101101.</title>
        <authorList>
            <person name="Hosoyama A."/>
            <person name="Uohara A."/>
            <person name="Ohji S."/>
            <person name="Ichikawa N."/>
        </authorList>
    </citation>
    <scope>NUCLEOTIDE SEQUENCE [LARGE SCALE GENOMIC DNA]</scope>
    <source>
        <strain evidence="12 13">NBRC 101101</strain>
    </source>
</reference>
<dbReference type="Pfam" id="PF01135">
    <property type="entry name" value="PCMT"/>
    <property type="match status" value="1"/>
</dbReference>
<evidence type="ECO:0000256" key="3">
    <source>
        <dbReference type="ARBA" id="ARBA00011890"/>
    </source>
</evidence>
<name>A0A510UUV0_9CELL</name>
<keyword evidence="5" id="KW-0963">Cytoplasm</keyword>
<organism evidence="12 13">
    <name type="scientific">Cellulomonas persica</name>
    <dbReference type="NCBI Taxonomy" id="76861"/>
    <lineage>
        <taxon>Bacteria</taxon>
        <taxon>Bacillati</taxon>
        <taxon>Actinomycetota</taxon>
        <taxon>Actinomycetes</taxon>
        <taxon>Micrococcales</taxon>
        <taxon>Cellulomonadaceae</taxon>
        <taxon>Cellulomonas</taxon>
    </lineage>
</organism>
<sequence length="200" mass="21035">MHDDRVSEAMRAVPRVRFLPRAQRAHADEDRALPLWHGSTGSQPSTVAAMLRLLDVPPGAAVLDVGAGSGWTTAILARLVGPEGEVLGLELDPELAAWGAANLARSLLEDGPTSDGERAASPRARLEVAQPGTVGRDRPGGWDRILVSAAARELPGALVGMLADPGRLVLPIRSTMHLVVVAEGQVSDSTHGSYAFVPLR</sequence>
<dbReference type="PANTHER" id="PTHR11579">
    <property type="entry name" value="PROTEIN-L-ISOASPARTATE O-METHYLTRANSFERASE"/>
    <property type="match status" value="1"/>
</dbReference>
<evidence type="ECO:0000313" key="13">
    <source>
        <dbReference type="Proteomes" id="UP000321386"/>
    </source>
</evidence>
<evidence type="ECO:0000313" key="12">
    <source>
        <dbReference type="EMBL" id="GEK18457.1"/>
    </source>
</evidence>
<keyword evidence="6 12" id="KW-0489">Methyltransferase</keyword>